<keyword evidence="1" id="KW-0472">Membrane</keyword>
<accession>A0ABW1EA76</accession>
<organism evidence="2 3">
    <name type="scientific">Acidicapsa dinghuensis</name>
    <dbReference type="NCBI Taxonomy" id="2218256"/>
    <lineage>
        <taxon>Bacteria</taxon>
        <taxon>Pseudomonadati</taxon>
        <taxon>Acidobacteriota</taxon>
        <taxon>Terriglobia</taxon>
        <taxon>Terriglobales</taxon>
        <taxon>Acidobacteriaceae</taxon>
        <taxon>Acidicapsa</taxon>
    </lineage>
</organism>
<feature type="transmembrane region" description="Helical" evidence="1">
    <location>
        <begin position="181"/>
        <end position="202"/>
    </location>
</feature>
<keyword evidence="3" id="KW-1185">Reference proteome</keyword>
<evidence type="ECO:0000256" key="1">
    <source>
        <dbReference type="SAM" id="Phobius"/>
    </source>
</evidence>
<dbReference type="EMBL" id="JBHSPH010000001">
    <property type="protein sequence ID" value="MFC5861150.1"/>
    <property type="molecule type" value="Genomic_DNA"/>
</dbReference>
<reference evidence="3" key="1">
    <citation type="journal article" date="2019" name="Int. J. Syst. Evol. Microbiol.">
        <title>The Global Catalogue of Microorganisms (GCM) 10K type strain sequencing project: providing services to taxonomists for standard genome sequencing and annotation.</title>
        <authorList>
            <consortium name="The Broad Institute Genomics Platform"/>
            <consortium name="The Broad Institute Genome Sequencing Center for Infectious Disease"/>
            <person name="Wu L."/>
            <person name="Ma J."/>
        </authorList>
    </citation>
    <scope>NUCLEOTIDE SEQUENCE [LARGE SCALE GENOMIC DNA]</scope>
    <source>
        <strain evidence="3">JCM 4087</strain>
    </source>
</reference>
<name>A0ABW1EA76_9BACT</name>
<sequence length="282" mass="31080">MFLSAQNGEFKFFFLHAVALVQFYLSRHVDFRILCDIACGVTLLLAVPLWRMFLPRTENLGLRLALFAPVSWLVFQLQYAEMLDFATPQLQHIAGLVFSLSALSLLVQNERAAFCGALACFVLAVSADGNGMFLVIIGLLVLALARRFAHMAAWIAVSATCVAAYAYRYQLWQPSTHPHQSIFTAVLAFRPEHFLAFIGGVASFPFGFHKASIILGLLLCAFFAWLAWKRYWRKNPAVCSCILFLIVTAAGVGGLRSITIHSLFGPPVYICVVRAGGGIRGA</sequence>
<dbReference type="Proteomes" id="UP001596091">
    <property type="component" value="Unassembled WGS sequence"/>
</dbReference>
<protein>
    <recommendedName>
        <fullName evidence="4">Glycosyltransferase RgtA/B/C/D-like domain-containing protein</fullName>
    </recommendedName>
</protein>
<gene>
    <name evidence="2" type="ORF">ACFPT7_02470</name>
</gene>
<feature type="transmembrane region" description="Helical" evidence="1">
    <location>
        <begin position="114"/>
        <end position="145"/>
    </location>
</feature>
<evidence type="ECO:0000313" key="3">
    <source>
        <dbReference type="Proteomes" id="UP001596091"/>
    </source>
</evidence>
<feature type="transmembrane region" description="Helical" evidence="1">
    <location>
        <begin position="31"/>
        <end position="53"/>
    </location>
</feature>
<feature type="transmembrane region" description="Helical" evidence="1">
    <location>
        <begin position="60"/>
        <end position="78"/>
    </location>
</feature>
<evidence type="ECO:0000313" key="2">
    <source>
        <dbReference type="EMBL" id="MFC5861150.1"/>
    </source>
</evidence>
<feature type="transmembrane region" description="Helical" evidence="1">
    <location>
        <begin position="151"/>
        <end position="169"/>
    </location>
</feature>
<comment type="caution">
    <text evidence="2">The sequence shown here is derived from an EMBL/GenBank/DDBJ whole genome shotgun (WGS) entry which is preliminary data.</text>
</comment>
<dbReference type="RefSeq" id="WP_263334316.1">
    <property type="nucleotide sequence ID" value="NZ_JAGSYH010000002.1"/>
</dbReference>
<proteinExistence type="predicted"/>
<feature type="transmembrane region" description="Helical" evidence="1">
    <location>
        <begin position="237"/>
        <end position="258"/>
    </location>
</feature>
<keyword evidence="1" id="KW-0812">Transmembrane</keyword>
<evidence type="ECO:0008006" key="4">
    <source>
        <dbReference type="Google" id="ProtNLM"/>
    </source>
</evidence>
<feature type="transmembrane region" description="Helical" evidence="1">
    <location>
        <begin position="90"/>
        <end position="107"/>
    </location>
</feature>
<keyword evidence="1" id="KW-1133">Transmembrane helix</keyword>
<feature type="transmembrane region" description="Helical" evidence="1">
    <location>
        <begin position="208"/>
        <end position="228"/>
    </location>
</feature>